<name>A0ABX5Y1R0_9BACT</name>
<feature type="transmembrane region" description="Helical" evidence="2">
    <location>
        <begin position="48"/>
        <end position="68"/>
    </location>
</feature>
<proteinExistence type="predicted"/>
<feature type="region of interest" description="Disordered" evidence="1">
    <location>
        <begin position="1"/>
        <end position="41"/>
    </location>
</feature>
<evidence type="ECO:0000256" key="2">
    <source>
        <dbReference type="SAM" id="Phobius"/>
    </source>
</evidence>
<sequence>MSEKSNATPGEPPEMNRRESDRTGHDSGVQAGGRRKSDRNHALPRSNVAKFAILGSFLFSTGLIAWAFTLPFCSGALTGKKNGLSSAHATLTSQEYEARLSAEEYVNHTRDIDRRLLARVQDKNRPGTSGRTKDELHQEWQQRVEKRTKQLNQMVRESGDPVPQEGTIEWQNWKELEKIMADAPSEE</sequence>
<dbReference type="Proteomes" id="UP000318081">
    <property type="component" value="Chromosome"/>
</dbReference>
<gene>
    <name evidence="3" type="ORF">TBK1r_67530</name>
</gene>
<accession>A0ABX5Y1R0</accession>
<reference evidence="3 4" key="1">
    <citation type="submission" date="2019-02" db="EMBL/GenBank/DDBJ databases">
        <title>Deep-cultivation of Planctomycetes and their phenomic and genomic characterization uncovers novel biology.</title>
        <authorList>
            <person name="Wiegand S."/>
            <person name="Jogler M."/>
            <person name="Boedeker C."/>
            <person name="Pinto D."/>
            <person name="Vollmers J."/>
            <person name="Rivas-Marin E."/>
            <person name="Kohn T."/>
            <person name="Peeters S.H."/>
            <person name="Heuer A."/>
            <person name="Rast P."/>
            <person name="Oberbeckmann S."/>
            <person name="Bunk B."/>
            <person name="Jeske O."/>
            <person name="Meyerdierks A."/>
            <person name="Storesund J.E."/>
            <person name="Kallscheuer N."/>
            <person name="Luecker S."/>
            <person name="Lage O.M."/>
            <person name="Pohl T."/>
            <person name="Merkel B.J."/>
            <person name="Hornburger P."/>
            <person name="Mueller R.-W."/>
            <person name="Bruemmer F."/>
            <person name="Labrenz M."/>
            <person name="Spormann A.M."/>
            <person name="Op den Camp H."/>
            <person name="Overmann J."/>
            <person name="Amann R."/>
            <person name="Jetten M.S.M."/>
            <person name="Mascher T."/>
            <person name="Medema M.H."/>
            <person name="Devos D.P."/>
            <person name="Kaster A.-K."/>
            <person name="Ovreas L."/>
            <person name="Rohde M."/>
            <person name="Galperin M.Y."/>
            <person name="Jogler C."/>
        </authorList>
    </citation>
    <scope>NUCLEOTIDE SEQUENCE [LARGE SCALE GENOMIC DNA]</scope>
    <source>
        <strain evidence="3 4">TBK1r</strain>
    </source>
</reference>
<protein>
    <recommendedName>
        <fullName evidence="5">Transmembrane protein</fullName>
    </recommendedName>
</protein>
<keyword evidence="2" id="KW-0812">Transmembrane</keyword>
<evidence type="ECO:0000313" key="3">
    <source>
        <dbReference type="EMBL" id="QDV87722.1"/>
    </source>
</evidence>
<evidence type="ECO:0008006" key="5">
    <source>
        <dbReference type="Google" id="ProtNLM"/>
    </source>
</evidence>
<evidence type="ECO:0000313" key="4">
    <source>
        <dbReference type="Proteomes" id="UP000318081"/>
    </source>
</evidence>
<keyword evidence="2" id="KW-1133">Transmembrane helix</keyword>
<feature type="compositionally biased region" description="Basic and acidic residues" evidence="1">
    <location>
        <begin position="14"/>
        <end position="25"/>
    </location>
</feature>
<keyword evidence="2" id="KW-0472">Membrane</keyword>
<dbReference type="RefSeq" id="WP_145219549.1">
    <property type="nucleotide sequence ID" value="NZ_CP036432.1"/>
</dbReference>
<dbReference type="EMBL" id="CP036432">
    <property type="protein sequence ID" value="QDV87722.1"/>
    <property type="molecule type" value="Genomic_DNA"/>
</dbReference>
<evidence type="ECO:0000256" key="1">
    <source>
        <dbReference type="SAM" id="MobiDB-lite"/>
    </source>
</evidence>
<organism evidence="3 4">
    <name type="scientific">Stieleria magnilauensis</name>
    <dbReference type="NCBI Taxonomy" id="2527963"/>
    <lineage>
        <taxon>Bacteria</taxon>
        <taxon>Pseudomonadati</taxon>
        <taxon>Planctomycetota</taxon>
        <taxon>Planctomycetia</taxon>
        <taxon>Pirellulales</taxon>
        <taxon>Pirellulaceae</taxon>
        <taxon>Stieleria</taxon>
    </lineage>
</organism>
<keyword evidence="4" id="KW-1185">Reference proteome</keyword>